<reference evidence="2 4" key="2">
    <citation type="submission" date="2019-04" db="EMBL/GenBank/DDBJ databases">
        <title>Microbes associate with the intestines of laboratory mice.</title>
        <authorList>
            <person name="Navarre W."/>
            <person name="Wong E."/>
            <person name="Huang K."/>
            <person name="Tropini C."/>
            <person name="Ng K."/>
            <person name="Yu B."/>
        </authorList>
    </citation>
    <scope>NUCLEOTIDE SEQUENCE [LARGE SCALE GENOMIC DNA]</scope>
    <source>
        <strain evidence="2 4">NM39_I3</strain>
    </source>
</reference>
<dbReference type="Proteomes" id="UP000310032">
    <property type="component" value="Unassembled WGS sequence"/>
</dbReference>
<evidence type="ECO:0000313" key="3">
    <source>
        <dbReference type="Proteomes" id="UP000278164"/>
    </source>
</evidence>
<protein>
    <submittedName>
        <fullName evidence="1">Uncharacterized protein</fullName>
    </submittedName>
</protein>
<proteinExistence type="predicted"/>
<accession>A0A3L7ZRL6</accession>
<comment type="caution">
    <text evidence="1">The sequence shown here is derived from an EMBL/GenBank/DDBJ whole genome shotgun (WGS) entry which is preliminary data.</text>
</comment>
<dbReference type="OrthoDB" id="1070184at2"/>
<dbReference type="EMBL" id="RAYI01000016">
    <property type="protein sequence ID" value="RLT73567.1"/>
    <property type="molecule type" value="Genomic_DNA"/>
</dbReference>
<organism evidence="1 3">
    <name type="scientific">Parabacteroides distasonis</name>
    <dbReference type="NCBI Taxonomy" id="823"/>
    <lineage>
        <taxon>Bacteria</taxon>
        <taxon>Pseudomonadati</taxon>
        <taxon>Bacteroidota</taxon>
        <taxon>Bacteroidia</taxon>
        <taxon>Bacteroidales</taxon>
        <taxon>Tannerellaceae</taxon>
        <taxon>Parabacteroides</taxon>
    </lineage>
</organism>
<evidence type="ECO:0000313" key="1">
    <source>
        <dbReference type="EMBL" id="RLT73567.1"/>
    </source>
</evidence>
<name>A0A3L7ZRL6_PARDI</name>
<evidence type="ECO:0000313" key="2">
    <source>
        <dbReference type="EMBL" id="TGY55518.1"/>
    </source>
</evidence>
<dbReference type="AlphaFoldDB" id="A0A3L7ZRL6"/>
<dbReference type="Proteomes" id="UP000278164">
    <property type="component" value="Unassembled WGS sequence"/>
</dbReference>
<dbReference type="Pfam" id="PF19555">
    <property type="entry name" value="DUF6078"/>
    <property type="match status" value="1"/>
</dbReference>
<evidence type="ECO:0000313" key="4">
    <source>
        <dbReference type="Proteomes" id="UP000310032"/>
    </source>
</evidence>
<sequence length="145" mass="17205">MSKPIDYEQIPSDFMHCLNERCPKAGHCMRQWAARMLPAERLHVNILNPRQYEADGGEACPHFFSDVPQLYGKGFERMLDEIPRRKSTAIKSQMLSYFGRSVYYRSLHGERLVKPAEQVDIRRIFHHNDVQDEPRYDTMIEHYDF</sequence>
<dbReference type="RefSeq" id="WP_121736075.1">
    <property type="nucleotide sequence ID" value="NZ_QXXG01000014.1"/>
</dbReference>
<dbReference type="EMBL" id="SRYM01000047">
    <property type="protein sequence ID" value="TGY55518.1"/>
    <property type="molecule type" value="Genomic_DNA"/>
</dbReference>
<dbReference type="InterPro" id="IPR045724">
    <property type="entry name" value="DUF6078"/>
</dbReference>
<reference evidence="1 3" key="1">
    <citation type="submission" date="2018-09" db="EMBL/GenBank/DDBJ databases">
        <title>Murine metabolic-syndrome-specific gut microbial biobank.</title>
        <authorList>
            <person name="Liu C."/>
        </authorList>
    </citation>
    <scope>NUCLEOTIDE SEQUENCE [LARGE SCALE GENOMIC DNA]</scope>
    <source>
        <strain evidence="1 3">8-P5</strain>
    </source>
</reference>
<gene>
    <name evidence="1" type="ORF">D7V78_09910</name>
    <name evidence="2" type="ORF">E5342_14300</name>
</gene>